<dbReference type="GO" id="GO:0000118">
    <property type="term" value="C:histone deacetylase complex"/>
    <property type="evidence" value="ECO:0007669"/>
    <property type="project" value="TreeGrafter"/>
</dbReference>
<evidence type="ECO:0000313" key="14">
    <source>
        <dbReference type="Proteomes" id="UP000799421"/>
    </source>
</evidence>
<dbReference type="FunFam" id="3.40.800.20:FF:000005">
    <property type="entry name" value="histone deacetylase 6"/>
    <property type="match status" value="1"/>
</dbReference>
<dbReference type="InterPro" id="IPR000286">
    <property type="entry name" value="HDACs"/>
</dbReference>
<keyword evidence="14" id="KW-1185">Reference proteome</keyword>
<evidence type="ECO:0000256" key="9">
    <source>
        <dbReference type="ARBA" id="ARBA00023242"/>
    </source>
</evidence>
<dbReference type="GO" id="GO:0040029">
    <property type="term" value="P:epigenetic regulation of gene expression"/>
    <property type="evidence" value="ECO:0007669"/>
    <property type="project" value="TreeGrafter"/>
</dbReference>
<keyword evidence="6" id="KW-0156">Chromatin regulator</keyword>
<evidence type="ECO:0000256" key="7">
    <source>
        <dbReference type="ARBA" id="ARBA00023015"/>
    </source>
</evidence>
<dbReference type="EC" id="3.5.1.98" evidence="3"/>
<evidence type="ECO:0000256" key="3">
    <source>
        <dbReference type="ARBA" id="ARBA00012111"/>
    </source>
</evidence>
<keyword evidence="7" id="KW-0805">Transcription regulation</keyword>
<evidence type="ECO:0000259" key="12">
    <source>
        <dbReference type="Pfam" id="PF09757"/>
    </source>
</evidence>
<reference evidence="13" key="1">
    <citation type="journal article" date="2020" name="Stud. Mycol.">
        <title>101 Dothideomycetes genomes: a test case for predicting lifestyles and emergence of pathogens.</title>
        <authorList>
            <person name="Haridas S."/>
            <person name="Albert R."/>
            <person name="Binder M."/>
            <person name="Bloem J."/>
            <person name="Labutti K."/>
            <person name="Salamov A."/>
            <person name="Andreopoulos B."/>
            <person name="Baker S."/>
            <person name="Barry K."/>
            <person name="Bills G."/>
            <person name="Bluhm B."/>
            <person name="Cannon C."/>
            <person name="Castanera R."/>
            <person name="Culley D."/>
            <person name="Daum C."/>
            <person name="Ezra D."/>
            <person name="Gonzalez J."/>
            <person name="Henrissat B."/>
            <person name="Kuo A."/>
            <person name="Liang C."/>
            <person name="Lipzen A."/>
            <person name="Lutzoni F."/>
            <person name="Magnuson J."/>
            <person name="Mondo S."/>
            <person name="Nolan M."/>
            <person name="Ohm R."/>
            <person name="Pangilinan J."/>
            <person name="Park H.-J."/>
            <person name="Ramirez L."/>
            <person name="Alfaro M."/>
            <person name="Sun H."/>
            <person name="Tritt A."/>
            <person name="Yoshinaga Y."/>
            <person name="Zwiers L.-H."/>
            <person name="Turgeon B."/>
            <person name="Goodwin S."/>
            <person name="Spatafora J."/>
            <person name="Crous P."/>
            <person name="Grigoriev I."/>
        </authorList>
    </citation>
    <scope>NUCLEOTIDE SEQUENCE</scope>
    <source>
        <strain evidence="13">CBS 480.64</strain>
    </source>
</reference>
<dbReference type="InterPro" id="IPR023801">
    <property type="entry name" value="His_deacetylse_dom"/>
</dbReference>
<dbReference type="EMBL" id="MU005967">
    <property type="protein sequence ID" value="KAF2862175.1"/>
    <property type="molecule type" value="Genomic_DNA"/>
</dbReference>
<organism evidence="13 14">
    <name type="scientific">Piedraia hortae CBS 480.64</name>
    <dbReference type="NCBI Taxonomy" id="1314780"/>
    <lineage>
        <taxon>Eukaryota</taxon>
        <taxon>Fungi</taxon>
        <taxon>Dikarya</taxon>
        <taxon>Ascomycota</taxon>
        <taxon>Pezizomycotina</taxon>
        <taxon>Dothideomycetes</taxon>
        <taxon>Dothideomycetidae</taxon>
        <taxon>Capnodiales</taxon>
        <taxon>Piedraiaceae</taxon>
        <taxon>Piedraia</taxon>
    </lineage>
</organism>
<evidence type="ECO:0000313" key="13">
    <source>
        <dbReference type="EMBL" id="KAF2862175.1"/>
    </source>
</evidence>
<protein>
    <recommendedName>
        <fullName evidence="3">histone deacetylase</fullName>
        <ecNumber evidence="3">3.5.1.98</ecNumber>
    </recommendedName>
</protein>
<feature type="domain" description="Histone deacetylase" evidence="11">
    <location>
        <begin position="43"/>
        <end position="362"/>
    </location>
</feature>
<evidence type="ECO:0000256" key="10">
    <source>
        <dbReference type="ARBA" id="ARBA00048287"/>
    </source>
</evidence>
<keyword evidence="9" id="KW-0539">Nucleus</keyword>
<dbReference type="Pfam" id="PF00850">
    <property type="entry name" value="Hist_deacetyl"/>
    <property type="match status" value="1"/>
</dbReference>
<comment type="similarity">
    <text evidence="2">Belongs to the histone deacetylase family. HD type 2 subfamily.</text>
</comment>
<evidence type="ECO:0000256" key="5">
    <source>
        <dbReference type="ARBA" id="ARBA00022801"/>
    </source>
</evidence>
<dbReference type="SUPFAM" id="SSF52768">
    <property type="entry name" value="Arginase/deacetylase"/>
    <property type="match status" value="1"/>
</dbReference>
<dbReference type="AlphaFoldDB" id="A0A6A7C5D9"/>
<proteinExistence type="inferred from homology"/>
<comment type="subcellular location">
    <subcellularLocation>
        <location evidence="1">Nucleus</location>
    </subcellularLocation>
</comment>
<sequence>MNDSSPYTQSLTRSQHGLGKTGLVYDVRMRFHVEPLPNEREVHPEDPRRIWAIFKGLVDAGLALEEGSALNSDHFMIRVPVRAAKMDEVCLVHTKRHWDWVQSLSSKTPEELAYIEQHEGYRPESVYVCPNTPVCASLSAGGAIEACRAVMSGDLRNAMAVIRPPGHHAEEEEVKGFCIYDNVSIATKVCQKEFGPSCKKVLILDWDVHHGNGIQLHNYEDPNVLYISIHVHENGRFYPEESYRDGRKNFGDHLHCGSGLGKGKNVNIPWRKAGMGDADYFYAFQRAVMPIATEFNPDLVIIAAGFDAADGDALGRCHVTPAGYAQMTYLLMSLAEGRVVACLEGGYNLDSISRSACAVARTLMGDPPPRMGQMNYSWSAVEDVRLVVEEQSKYWSCFQSIPSSYPRTTNLQTIIRGWQAQTYKDKYNMSPVHLSGAPTDDNSVLATPDMQDSRPLLMILHEPPRLSYDPNPNTGRVEPQTTWLDDPMHAYITWAIMHNISVVDISSSRPTDSSAHNTTRTRADRAEEWLDRVWQDFVSYTAPSRVFMLGTNIAHPAMTSWIRRNPHLAMSEIGMVISIMDDLPITSCKSDTVHELTSWYFTHSLVYLLRSHLYWDEVGRKPRRKFGIVKQTYVDSAGEMLGVHFNEITKLIGEDLRGMEGEGE</sequence>
<name>A0A6A7C5D9_9PEZI</name>
<dbReference type="InterPro" id="IPR019154">
    <property type="entry name" value="Arb2-like_domain"/>
</dbReference>
<comment type="catalytic activity">
    <reaction evidence="10">
        <text>N(6)-acetyl-L-lysyl-[histone] + H2O = L-lysyl-[histone] + acetate</text>
        <dbReference type="Rhea" id="RHEA:58196"/>
        <dbReference type="Rhea" id="RHEA-COMP:9845"/>
        <dbReference type="Rhea" id="RHEA-COMP:11338"/>
        <dbReference type="ChEBI" id="CHEBI:15377"/>
        <dbReference type="ChEBI" id="CHEBI:29969"/>
        <dbReference type="ChEBI" id="CHEBI:30089"/>
        <dbReference type="ChEBI" id="CHEBI:61930"/>
        <dbReference type="EC" id="3.5.1.98"/>
    </reaction>
</comment>
<dbReference type="PRINTS" id="PR01270">
    <property type="entry name" value="HDASUPER"/>
</dbReference>
<dbReference type="PANTHER" id="PTHR10625:SF5">
    <property type="entry name" value="HISTONE DEACETYLASE"/>
    <property type="match status" value="1"/>
</dbReference>
<feature type="domain" description="Arb2-like" evidence="12">
    <location>
        <begin position="411"/>
        <end position="655"/>
    </location>
</feature>
<dbReference type="PANTHER" id="PTHR10625">
    <property type="entry name" value="HISTONE DEACETYLASE HDAC1-RELATED"/>
    <property type="match status" value="1"/>
</dbReference>
<dbReference type="Pfam" id="PF09757">
    <property type="entry name" value="Arb2-like"/>
    <property type="match status" value="1"/>
</dbReference>
<evidence type="ECO:0000256" key="8">
    <source>
        <dbReference type="ARBA" id="ARBA00023163"/>
    </source>
</evidence>
<evidence type="ECO:0000256" key="4">
    <source>
        <dbReference type="ARBA" id="ARBA00022491"/>
    </source>
</evidence>
<evidence type="ECO:0000256" key="6">
    <source>
        <dbReference type="ARBA" id="ARBA00022853"/>
    </source>
</evidence>
<dbReference type="InterPro" id="IPR023696">
    <property type="entry name" value="Ureohydrolase_dom_sf"/>
</dbReference>
<evidence type="ECO:0000256" key="2">
    <source>
        <dbReference type="ARBA" id="ARBA00007738"/>
    </source>
</evidence>
<dbReference type="InterPro" id="IPR037138">
    <property type="entry name" value="His_deacetylse_dom_sf"/>
</dbReference>
<accession>A0A6A7C5D9</accession>
<keyword evidence="5" id="KW-0378">Hydrolase</keyword>
<evidence type="ECO:0000256" key="1">
    <source>
        <dbReference type="ARBA" id="ARBA00004123"/>
    </source>
</evidence>
<dbReference type="OrthoDB" id="424012at2759"/>
<evidence type="ECO:0000259" key="11">
    <source>
        <dbReference type="Pfam" id="PF00850"/>
    </source>
</evidence>
<dbReference type="Gene3D" id="3.40.800.20">
    <property type="entry name" value="Histone deacetylase domain"/>
    <property type="match status" value="1"/>
</dbReference>
<keyword evidence="8" id="KW-0804">Transcription</keyword>
<keyword evidence="4" id="KW-0678">Repressor</keyword>
<dbReference type="GO" id="GO:0141221">
    <property type="term" value="F:histone deacetylase activity, hydrolytic mechanism"/>
    <property type="evidence" value="ECO:0007669"/>
    <property type="project" value="UniProtKB-EC"/>
</dbReference>
<gene>
    <name evidence="13" type="ORF">K470DRAFT_243798</name>
</gene>
<dbReference type="Proteomes" id="UP000799421">
    <property type="component" value="Unassembled WGS sequence"/>
</dbReference>